<dbReference type="Pfam" id="PF08668">
    <property type="entry name" value="HDOD"/>
    <property type="match status" value="1"/>
</dbReference>
<gene>
    <name evidence="2" type="ORF">DN062_12775</name>
</gene>
<dbReference type="Gene3D" id="1.10.3210.10">
    <property type="entry name" value="Hypothetical protein af1432"/>
    <property type="match status" value="1"/>
</dbReference>
<sequence length="405" mass="45580">MNSVPDELLVLFCDLSTTERYRDFPAYGNQRQVFNTDEAFQVLDDDRFDFNVLVVRTDSRQGEAIDFLCRVRSEFPGVVRILISDAMNAQLASRATEVAHRSLKSDYTDDQLVASIQRGVKTEQLLGDPKLRQYILSLGNLPSFPQVLNELNQALAKDTTGAREVSMILEKDPTMVAKILQMVNSSFFNLGNANFYSLKEAVSRLGMRTIKDLVLTEHLFQSLSQNERWRGFSFQQLHERSMIVSQFAAGICRLGGYDNIVQGQARLAGLLHDIGMLVLALGDQEKYHHAMVRAQELGQPVYVVEKLVLGSTHAQTGAYLLETWNLSPEIVHAVLFHHVPVASGDKHFTPLTAVHVADSLLPPLFNAMGCNLGGRLSRDYLREIDMLHALPEWEMMAHDIAYKMK</sequence>
<organism evidence="2 3">
    <name type="scientific">Nitrincola tibetensis</name>
    <dbReference type="NCBI Taxonomy" id="2219697"/>
    <lineage>
        <taxon>Bacteria</taxon>
        <taxon>Pseudomonadati</taxon>
        <taxon>Pseudomonadota</taxon>
        <taxon>Gammaproteobacteria</taxon>
        <taxon>Oceanospirillales</taxon>
        <taxon>Oceanospirillaceae</taxon>
        <taxon>Nitrincola</taxon>
    </lineage>
</organism>
<evidence type="ECO:0000313" key="2">
    <source>
        <dbReference type="EMBL" id="RAU17557.1"/>
    </source>
</evidence>
<keyword evidence="3" id="KW-1185">Reference proteome</keyword>
<dbReference type="SUPFAM" id="SSF109604">
    <property type="entry name" value="HD-domain/PDEase-like"/>
    <property type="match status" value="1"/>
</dbReference>
<dbReference type="InterPro" id="IPR013976">
    <property type="entry name" value="HDOD"/>
</dbReference>
<dbReference type="InterPro" id="IPR052340">
    <property type="entry name" value="RNase_Y/CdgJ"/>
</dbReference>
<evidence type="ECO:0000313" key="3">
    <source>
        <dbReference type="Proteomes" id="UP000250744"/>
    </source>
</evidence>
<dbReference type="PANTHER" id="PTHR33525:SF6">
    <property type="entry name" value="HDOD DOMAIN-CONTAINING PROTEIN"/>
    <property type="match status" value="1"/>
</dbReference>
<proteinExistence type="predicted"/>
<feature type="domain" description="HDOD" evidence="1">
    <location>
        <begin position="141"/>
        <end position="340"/>
    </location>
</feature>
<dbReference type="EMBL" id="QKRX01000009">
    <property type="protein sequence ID" value="RAU17557.1"/>
    <property type="molecule type" value="Genomic_DNA"/>
</dbReference>
<dbReference type="CDD" id="cd00077">
    <property type="entry name" value="HDc"/>
    <property type="match status" value="1"/>
</dbReference>
<dbReference type="PROSITE" id="PS51833">
    <property type="entry name" value="HDOD"/>
    <property type="match status" value="1"/>
</dbReference>
<accession>A0A364NL10</accession>
<dbReference type="OrthoDB" id="5755654at2"/>
<protein>
    <recommendedName>
        <fullName evidence="1">HDOD domain-containing protein</fullName>
    </recommendedName>
</protein>
<dbReference type="AlphaFoldDB" id="A0A364NL10"/>
<reference evidence="2 3" key="1">
    <citation type="submission" date="2018-06" db="EMBL/GenBank/DDBJ databases">
        <title>Nitrincola tibetense sp. nov., isolated from Lake XuguoCo on Tibetan Plateau.</title>
        <authorList>
            <person name="Xing P."/>
        </authorList>
    </citation>
    <scope>NUCLEOTIDE SEQUENCE [LARGE SCALE GENOMIC DNA]</scope>
    <source>
        <strain evidence="3">xg18</strain>
    </source>
</reference>
<comment type="caution">
    <text evidence="2">The sequence shown here is derived from an EMBL/GenBank/DDBJ whole genome shotgun (WGS) entry which is preliminary data.</text>
</comment>
<dbReference type="InterPro" id="IPR003607">
    <property type="entry name" value="HD/PDEase_dom"/>
</dbReference>
<dbReference type="Proteomes" id="UP000250744">
    <property type="component" value="Unassembled WGS sequence"/>
</dbReference>
<dbReference type="RefSeq" id="WP_112159709.1">
    <property type="nucleotide sequence ID" value="NZ_QKRX01000009.1"/>
</dbReference>
<evidence type="ECO:0000259" key="1">
    <source>
        <dbReference type="PROSITE" id="PS51833"/>
    </source>
</evidence>
<dbReference type="PANTHER" id="PTHR33525">
    <property type="match status" value="1"/>
</dbReference>
<name>A0A364NL10_9GAMM</name>